<dbReference type="GO" id="GO:0046872">
    <property type="term" value="F:metal ion binding"/>
    <property type="evidence" value="ECO:0007669"/>
    <property type="project" value="UniProtKB-KW"/>
</dbReference>
<dbReference type="eggNOG" id="COG0346">
    <property type="taxonomic scope" value="Bacteria"/>
</dbReference>
<dbReference type="InterPro" id="IPR004360">
    <property type="entry name" value="Glyas_Fos-R_dOase_dom"/>
</dbReference>
<name>D0KXA2_HALNC</name>
<dbReference type="AlphaFoldDB" id="D0KXA2"/>
<dbReference type="Gene3D" id="3.10.180.10">
    <property type="entry name" value="2,3-Dihydroxybiphenyl 1,2-Dioxygenase, domain 1"/>
    <property type="match status" value="1"/>
</dbReference>
<gene>
    <name evidence="3" type="ordered locus">Hneap_0253</name>
</gene>
<proteinExistence type="predicted"/>
<dbReference type="GO" id="GO:0051213">
    <property type="term" value="F:dioxygenase activity"/>
    <property type="evidence" value="ECO:0007669"/>
    <property type="project" value="UniProtKB-KW"/>
</dbReference>
<keyword evidence="3" id="KW-0560">Oxidoreductase</keyword>
<feature type="domain" description="VOC" evidence="2">
    <location>
        <begin position="11"/>
        <end position="128"/>
    </location>
</feature>
<dbReference type="RefSeq" id="WP_012823152.1">
    <property type="nucleotide sequence ID" value="NC_013422.1"/>
</dbReference>
<dbReference type="Proteomes" id="UP000009102">
    <property type="component" value="Chromosome"/>
</dbReference>
<dbReference type="OrthoDB" id="9804944at2"/>
<dbReference type="HOGENOM" id="CLU_046006_12_4_6"/>
<dbReference type="STRING" id="555778.Hneap_0253"/>
<evidence type="ECO:0000313" key="3">
    <source>
        <dbReference type="EMBL" id="ACX95116.1"/>
    </source>
</evidence>
<evidence type="ECO:0000313" key="4">
    <source>
        <dbReference type="Proteomes" id="UP000009102"/>
    </source>
</evidence>
<dbReference type="PROSITE" id="PS00934">
    <property type="entry name" value="GLYOXALASE_I_1"/>
    <property type="match status" value="1"/>
</dbReference>
<organism evidence="3 4">
    <name type="scientific">Halothiobacillus neapolitanus (strain ATCC 23641 / DSM 15147 / CIP 104769 / NCIMB 8539 / c2)</name>
    <name type="common">Thiobacillus neapolitanus</name>
    <dbReference type="NCBI Taxonomy" id="555778"/>
    <lineage>
        <taxon>Bacteria</taxon>
        <taxon>Pseudomonadati</taxon>
        <taxon>Pseudomonadota</taxon>
        <taxon>Gammaproteobacteria</taxon>
        <taxon>Chromatiales</taxon>
        <taxon>Halothiobacillaceae</taxon>
        <taxon>Halothiobacillus</taxon>
    </lineage>
</organism>
<dbReference type="SUPFAM" id="SSF54593">
    <property type="entry name" value="Glyoxalase/Bleomycin resistance protein/Dihydroxybiphenyl dioxygenase"/>
    <property type="match status" value="1"/>
</dbReference>
<dbReference type="InterPro" id="IPR029068">
    <property type="entry name" value="Glyas_Bleomycin-R_OHBP_Dase"/>
</dbReference>
<dbReference type="GO" id="GO:0004462">
    <property type="term" value="F:lactoylglutathione lyase activity"/>
    <property type="evidence" value="ECO:0007669"/>
    <property type="project" value="InterPro"/>
</dbReference>
<dbReference type="InterPro" id="IPR037523">
    <property type="entry name" value="VOC_core"/>
</dbReference>
<dbReference type="EMBL" id="CP001801">
    <property type="protein sequence ID" value="ACX95116.1"/>
    <property type="molecule type" value="Genomic_DNA"/>
</dbReference>
<dbReference type="PANTHER" id="PTHR21366:SF22">
    <property type="entry name" value="VOC DOMAIN-CONTAINING PROTEIN"/>
    <property type="match status" value="1"/>
</dbReference>
<dbReference type="Pfam" id="PF00903">
    <property type="entry name" value="Glyoxalase"/>
    <property type="match status" value="1"/>
</dbReference>
<keyword evidence="1" id="KW-0479">Metal-binding</keyword>
<keyword evidence="4" id="KW-1185">Reference proteome</keyword>
<evidence type="ECO:0000259" key="2">
    <source>
        <dbReference type="PROSITE" id="PS51819"/>
    </source>
</evidence>
<dbReference type="PROSITE" id="PS51819">
    <property type="entry name" value="VOC"/>
    <property type="match status" value="1"/>
</dbReference>
<evidence type="ECO:0000256" key="1">
    <source>
        <dbReference type="ARBA" id="ARBA00022723"/>
    </source>
</evidence>
<protein>
    <submittedName>
        <fullName evidence="3">Glyoxalase/bleomycin resistance protein/dioxygenase</fullName>
    </submittedName>
</protein>
<dbReference type="InterPro" id="IPR050383">
    <property type="entry name" value="GlyoxalaseI/FosfomycinResist"/>
</dbReference>
<dbReference type="KEGG" id="hna:Hneap_0253"/>
<reference evidence="3 4" key="1">
    <citation type="submission" date="2009-10" db="EMBL/GenBank/DDBJ databases">
        <title>Complete sequence of Halothiobacillus neapolitanus c2.</title>
        <authorList>
            <consortium name="US DOE Joint Genome Institute"/>
            <person name="Lucas S."/>
            <person name="Copeland A."/>
            <person name="Lapidus A."/>
            <person name="Glavina del Rio T."/>
            <person name="Tice H."/>
            <person name="Bruce D."/>
            <person name="Goodwin L."/>
            <person name="Pitluck S."/>
            <person name="Davenport K."/>
            <person name="Brettin T."/>
            <person name="Detter J.C."/>
            <person name="Han C."/>
            <person name="Tapia R."/>
            <person name="Larimer F."/>
            <person name="Land M."/>
            <person name="Hauser L."/>
            <person name="Kyrpides N."/>
            <person name="Mikhailova N."/>
            <person name="Kerfeld C."/>
            <person name="Cannon G."/>
            <person name="Heinhort S."/>
        </authorList>
    </citation>
    <scope>NUCLEOTIDE SEQUENCE [LARGE SCALE GENOMIC DNA]</scope>
    <source>
        <strain evidence="4">ATCC 23641 / c2</strain>
    </source>
</reference>
<keyword evidence="3" id="KW-0223">Dioxygenase</keyword>
<dbReference type="InterPro" id="IPR018146">
    <property type="entry name" value="Glyoxalase_1_CS"/>
</dbReference>
<sequence>MNQTAAIELLGVDHVSVVVADVNAALPFYRQVLGLRLIDRPELGFPGAWLKLSNGVDLHLLQLPNPDPVANRPAHGGRDRHVALQVRATEPFAQRLAALNWPFTRSHSGRDALFCRDADGNAWELVARN</sequence>
<dbReference type="PANTHER" id="PTHR21366">
    <property type="entry name" value="GLYOXALASE FAMILY PROTEIN"/>
    <property type="match status" value="1"/>
</dbReference>
<accession>D0KXA2</accession>